<sequence length="167" mass="17796">MAHTEDTTQDLLQAHLQLLHESLGYIKSTTLAVALDVGIADAIHHYGGSATVSQILAKIDVSPSKHRGLRRLMRMLTVSGIFIIQHPAPSSSDEHEAVYQLTSASRLLVRNNGSSTSLTPLLSPDHAAWPTARVAARHGGELVGPAGGAAGPIGVRHRARWNRLGRG</sequence>
<reference evidence="5" key="1">
    <citation type="submission" date="2020-07" db="EMBL/GenBank/DDBJ databases">
        <title>Genome sequence and genetic diversity analysis of an under-domesticated orphan crop, white fonio (Digitaria exilis).</title>
        <authorList>
            <person name="Bennetzen J.L."/>
            <person name="Chen S."/>
            <person name="Ma X."/>
            <person name="Wang X."/>
            <person name="Yssel A.E.J."/>
            <person name="Chaluvadi S.R."/>
            <person name="Johnson M."/>
            <person name="Gangashetty P."/>
            <person name="Hamidou F."/>
            <person name="Sanogo M.D."/>
            <person name="Zwaenepoel A."/>
            <person name="Wallace J."/>
            <person name="Van De Peer Y."/>
            <person name="Van Deynze A."/>
        </authorList>
    </citation>
    <scope>NUCLEOTIDE SEQUENCE</scope>
    <source>
        <tissue evidence="5">Leaves</tissue>
    </source>
</reference>
<dbReference type="InterPro" id="IPR012967">
    <property type="entry name" value="COMT_dimerisation"/>
</dbReference>
<proteinExistence type="predicted"/>
<dbReference type="Gene3D" id="1.10.10.10">
    <property type="entry name" value="Winged helix-like DNA-binding domain superfamily/Winged helix DNA-binding domain"/>
    <property type="match status" value="1"/>
</dbReference>
<dbReference type="InterPro" id="IPR016461">
    <property type="entry name" value="COMT-like"/>
</dbReference>
<dbReference type="FunFam" id="1.10.10.10:FF:000292">
    <property type="entry name" value="O-methyltransferase ZRP4"/>
    <property type="match status" value="1"/>
</dbReference>
<evidence type="ECO:0000256" key="2">
    <source>
        <dbReference type="ARBA" id="ARBA00022679"/>
    </source>
</evidence>
<dbReference type="PROSITE" id="PS51683">
    <property type="entry name" value="SAM_OMT_II"/>
    <property type="match status" value="1"/>
</dbReference>
<dbReference type="GO" id="GO:0032259">
    <property type="term" value="P:methylation"/>
    <property type="evidence" value="ECO:0007669"/>
    <property type="project" value="UniProtKB-KW"/>
</dbReference>
<keyword evidence="1" id="KW-0489">Methyltransferase</keyword>
<dbReference type="InterPro" id="IPR036390">
    <property type="entry name" value="WH_DNA-bd_sf"/>
</dbReference>
<evidence type="ECO:0000256" key="1">
    <source>
        <dbReference type="ARBA" id="ARBA00022603"/>
    </source>
</evidence>
<evidence type="ECO:0000313" key="6">
    <source>
        <dbReference type="Proteomes" id="UP000636709"/>
    </source>
</evidence>
<dbReference type="EMBL" id="JACEFO010002708">
    <property type="protein sequence ID" value="KAF8650881.1"/>
    <property type="molecule type" value="Genomic_DNA"/>
</dbReference>
<organism evidence="5 6">
    <name type="scientific">Digitaria exilis</name>
    <dbReference type="NCBI Taxonomy" id="1010633"/>
    <lineage>
        <taxon>Eukaryota</taxon>
        <taxon>Viridiplantae</taxon>
        <taxon>Streptophyta</taxon>
        <taxon>Embryophyta</taxon>
        <taxon>Tracheophyta</taxon>
        <taxon>Spermatophyta</taxon>
        <taxon>Magnoliopsida</taxon>
        <taxon>Liliopsida</taxon>
        <taxon>Poales</taxon>
        <taxon>Poaceae</taxon>
        <taxon>PACMAD clade</taxon>
        <taxon>Panicoideae</taxon>
        <taxon>Panicodae</taxon>
        <taxon>Paniceae</taxon>
        <taxon>Anthephorinae</taxon>
        <taxon>Digitaria</taxon>
    </lineage>
</organism>
<feature type="domain" description="O-methyltransferase dimerisation" evidence="4">
    <location>
        <begin position="22"/>
        <end position="110"/>
    </location>
</feature>
<dbReference type="OrthoDB" id="2410195at2759"/>
<gene>
    <name evidence="5" type="ORF">HU200_063792</name>
</gene>
<name>A0A835DZD6_9POAL</name>
<keyword evidence="6" id="KW-1185">Reference proteome</keyword>
<evidence type="ECO:0000259" key="4">
    <source>
        <dbReference type="Pfam" id="PF08100"/>
    </source>
</evidence>
<accession>A0A835DZD6</accession>
<comment type="caution">
    <text evidence="5">The sequence shown here is derived from an EMBL/GenBank/DDBJ whole genome shotgun (WGS) entry which is preliminary data.</text>
</comment>
<keyword evidence="3" id="KW-0949">S-adenosyl-L-methionine</keyword>
<dbReference type="GO" id="GO:0046983">
    <property type="term" value="F:protein dimerization activity"/>
    <property type="evidence" value="ECO:0007669"/>
    <property type="project" value="InterPro"/>
</dbReference>
<dbReference type="SUPFAM" id="SSF46785">
    <property type="entry name" value="Winged helix' DNA-binding domain"/>
    <property type="match status" value="1"/>
</dbReference>
<evidence type="ECO:0000256" key="3">
    <source>
        <dbReference type="ARBA" id="ARBA00022691"/>
    </source>
</evidence>
<dbReference type="Proteomes" id="UP000636709">
    <property type="component" value="Unassembled WGS sequence"/>
</dbReference>
<evidence type="ECO:0000313" key="5">
    <source>
        <dbReference type="EMBL" id="KAF8650881.1"/>
    </source>
</evidence>
<dbReference type="Pfam" id="PF08100">
    <property type="entry name" value="Dimerisation"/>
    <property type="match status" value="1"/>
</dbReference>
<keyword evidence="2" id="KW-0808">Transferase</keyword>
<dbReference type="PANTHER" id="PTHR11746">
    <property type="entry name" value="O-METHYLTRANSFERASE"/>
    <property type="match status" value="1"/>
</dbReference>
<dbReference type="AlphaFoldDB" id="A0A835DZD6"/>
<protein>
    <recommendedName>
        <fullName evidence="4">O-methyltransferase dimerisation domain-containing protein</fullName>
    </recommendedName>
</protein>
<dbReference type="GO" id="GO:0008168">
    <property type="term" value="F:methyltransferase activity"/>
    <property type="evidence" value="ECO:0007669"/>
    <property type="project" value="UniProtKB-KW"/>
</dbReference>
<dbReference type="InterPro" id="IPR036388">
    <property type="entry name" value="WH-like_DNA-bd_sf"/>
</dbReference>